<comment type="caution">
    <text evidence="2">The sequence shown here is derived from an EMBL/GenBank/DDBJ whole genome shotgun (WGS) entry which is preliminary data.</text>
</comment>
<dbReference type="STRING" id="764299.STRIC_1053"/>
<name>G5K2P0_9STRE</name>
<feature type="domain" description="N-acetyltransferase" evidence="1">
    <location>
        <begin position="115"/>
        <end position="248"/>
    </location>
</feature>
<dbReference type="RefSeq" id="WP_008089119.1">
    <property type="nucleotide sequence ID" value="NZ_AEUX02000006.1"/>
</dbReference>
<accession>G5K2P0</accession>
<evidence type="ECO:0000313" key="3">
    <source>
        <dbReference type="Proteomes" id="UP000003330"/>
    </source>
</evidence>
<dbReference type="AlphaFoldDB" id="G5K2P0"/>
<proteinExistence type="predicted"/>
<dbReference type="InterPro" id="IPR000182">
    <property type="entry name" value="GNAT_dom"/>
</dbReference>
<dbReference type="SUPFAM" id="SSF55729">
    <property type="entry name" value="Acyl-CoA N-acyltransferases (Nat)"/>
    <property type="match status" value="1"/>
</dbReference>
<reference evidence="2 3" key="1">
    <citation type="journal article" date="2014" name="Int. J. Syst. Evol. Microbiol.">
        <title>Phylogenomics and the dynamic genome evolution of the genus Streptococcus.</title>
        <authorList>
            <consortium name="The Broad Institute Genome Sequencing Platform"/>
            <person name="Richards V.P."/>
            <person name="Palmer S.R."/>
            <person name="Pavinski Bitar P.D."/>
            <person name="Qin X."/>
            <person name="Weinstock G.M."/>
            <person name="Highlander S.K."/>
            <person name="Town C.D."/>
            <person name="Burne R.A."/>
            <person name="Stanhope M.J."/>
        </authorList>
    </citation>
    <scope>NUCLEOTIDE SEQUENCE [LARGE SCALE GENOMIC DNA]</scope>
    <source>
        <strain evidence="2 3">707-05</strain>
    </source>
</reference>
<dbReference type="GO" id="GO:0016747">
    <property type="term" value="F:acyltransferase activity, transferring groups other than amino-acyl groups"/>
    <property type="evidence" value="ECO:0007669"/>
    <property type="project" value="InterPro"/>
</dbReference>
<keyword evidence="3" id="KW-1185">Reference proteome</keyword>
<dbReference type="CDD" id="cd04301">
    <property type="entry name" value="NAT_SF"/>
    <property type="match status" value="1"/>
</dbReference>
<sequence>MNYKALLESQEKPYRVFPKVTHYKNSITNERYFSNYLSYHVMPTIEELKKDLAYLTEEQKDYPSQFAFIFFAKNAPLPESIETYLADEAFDLENHLIFTNKITNLKLSPQKQEHIRIEALSDDLLPSYLAYKYEANLEYGESYAQQMLADNKANLMKSESRIYLAIDGDQIVGDITAWECGDFIEMDDFSVLSHYRGQGIGSALQRRASKDFEQIILITEEENRLMYQHQGYQEVAYYWTALQSNRKR</sequence>
<dbReference type="Pfam" id="PF18467">
    <property type="entry name" value="DUF5613"/>
    <property type="match status" value="1"/>
</dbReference>
<organism evidence="2 3">
    <name type="scientific">Streptococcus ictaluri 707-05</name>
    <dbReference type="NCBI Taxonomy" id="764299"/>
    <lineage>
        <taxon>Bacteria</taxon>
        <taxon>Bacillati</taxon>
        <taxon>Bacillota</taxon>
        <taxon>Bacilli</taxon>
        <taxon>Lactobacillales</taxon>
        <taxon>Streptococcaceae</taxon>
        <taxon>Streptococcus</taxon>
    </lineage>
</organism>
<evidence type="ECO:0000313" key="2">
    <source>
        <dbReference type="EMBL" id="EHI69651.1"/>
    </source>
</evidence>
<dbReference type="InterPro" id="IPR040549">
    <property type="entry name" value="DUF5613"/>
</dbReference>
<dbReference type="eggNOG" id="COG0456">
    <property type="taxonomic scope" value="Bacteria"/>
</dbReference>
<dbReference type="Proteomes" id="UP000003330">
    <property type="component" value="Unassembled WGS sequence"/>
</dbReference>
<dbReference type="EMBL" id="AEUX02000006">
    <property type="protein sequence ID" value="EHI69651.1"/>
    <property type="molecule type" value="Genomic_DNA"/>
</dbReference>
<gene>
    <name evidence="2" type="ORF">STRIC_1053</name>
</gene>
<dbReference type="PROSITE" id="PS51186">
    <property type="entry name" value="GNAT"/>
    <property type="match status" value="1"/>
</dbReference>
<evidence type="ECO:0000259" key="1">
    <source>
        <dbReference type="PROSITE" id="PS51186"/>
    </source>
</evidence>
<dbReference type="OrthoDB" id="2213517at2"/>
<dbReference type="Gene3D" id="3.40.630.30">
    <property type="match status" value="1"/>
</dbReference>
<dbReference type="InterPro" id="IPR016181">
    <property type="entry name" value="Acyl_CoA_acyltransferase"/>
</dbReference>
<dbReference type="Pfam" id="PF13508">
    <property type="entry name" value="Acetyltransf_7"/>
    <property type="match status" value="1"/>
</dbReference>
<protein>
    <submittedName>
        <fullName evidence="2">Acetyltransferase, GNAT family</fullName>
    </submittedName>
</protein>